<dbReference type="OrthoDB" id="8778965at2"/>
<evidence type="ECO:0000313" key="3">
    <source>
        <dbReference type="EMBL" id="OFA05970.1"/>
    </source>
</evidence>
<dbReference type="InterPro" id="IPR013424">
    <property type="entry name" value="Ice-binding_C"/>
</dbReference>
<dbReference type="EMBL" id="LROM01000065">
    <property type="protein sequence ID" value="OFA05970.1"/>
    <property type="molecule type" value="Genomic_DNA"/>
</dbReference>
<evidence type="ECO:0000259" key="2">
    <source>
        <dbReference type="Pfam" id="PF07589"/>
    </source>
</evidence>
<dbReference type="NCBIfam" id="NF038126">
    <property type="entry name" value="PEP_CTERM_FxDxF"/>
    <property type="match status" value="1"/>
</dbReference>
<feature type="domain" description="Ice-binding protein C-terminal" evidence="2">
    <location>
        <begin position="135"/>
        <end position="159"/>
    </location>
</feature>
<keyword evidence="4" id="KW-1185">Reference proteome</keyword>
<dbReference type="Pfam" id="PF07589">
    <property type="entry name" value="PEP-CTERM"/>
    <property type="match status" value="1"/>
</dbReference>
<dbReference type="Proteomes" id="UP000175989">
    <property type="component" value="Unassembled WGS sequence"/>
</dbReference>
<evidence type="ECO:0000256" key="1">
    <source>
        <dbReference type="SAM" id="SignalP"/>
    </source>
</evidence>
<feature type="chain" id="PRO_5009208110" evidence="1">
    <location>
        <begin position="21"/>
        <end position="165"/>
    </location>
</feature>
<sequence length="165" mass="17119">MKFKMLVASLLAAASFSAAAADQSVPVFLNPTDGNQNHFNGQFTPTDGILSGGSDIITLTGLASGMYNVVVTISSQNLTFDSAMSNLNGAKGTFDNYGKYSFGYLASTDSAPFVLSLFGNAKAGATYSGDITVTAVPEPETYGMMVGGLALLGFMARRRKAKNAA</sequence>
<dbReference type="NCBIfam" id="TIGR02595">
    <property type="entry name" value="PEP_CTERM"/>
    <property type="match status" value="1"/>
</dbReference>
<dbReference type="RefSeq" id="WP_070247169.1">
    <property type="nucleotide sequence ID" value="NZ_LROM01000065.1"/>
</dbReference>
<evidence type="ECO:0000313" key="4">
    <source>
        <dbReference type="Proteomes" id="UP000175989"/>
    </source>
</evidence>
<dbReference type="AlphaFoldDB" id="A0A1E7X0Z2"/>
<proteinExistence type="predicted"/>
<comment type="caution">
    <text evidence="3">The sequence shown here is derived from an EMBL/GenBank/DDBJ whole genome shotgun (WGS) entry which is preliminary data.</text>
</comment>
<feature type="signal peptide" evidence="1">
    <location>
        <begin position="1"/>
        <end position="20"/>
    </location>
</feature>
<name>A0A1E7X0Z2_9BURK</name>
<accession>A0A1E7X0Z2</accession>
<keyword evidence="1" id="KW-0732">Signal</keyword>
<reference evidence="4" key="1">
    <citation type="journal article" date="2016" name="Front. Microbiol.">
        <title>Molecular Keys to the Janthinobacterium and Duganella spp. Interaction with the Plant Pathogen Fusarium graminearum.</title>
        <authorList>
            <person name="Haack F.S."/>
            <person name="Poehlein A."/>
            <person name="Kroger C."/>
            <person name="Voigt C.A."/>
            <person name="Piepenbring M."/>
            <person name="Bode H.B."/>
            <person name="Daniel R."/>
            <person name="Schafer W."/>
            <person name="Streit W.R."/>
        </authorList>
    </citation>
    <scope>NUCLEOTIDE SEQUENCE [LARGE SCALE GENOMIC DNA]</scope>
    <source>
        <strain evidence="4">T54</strain>
    </source>
</reference>
<protein>
    <submittedName>
        <fullName evidence="3">PEP-CTERM motif protein</fullName>
    </submittedName>
</protein>
<gene>
    <name evidence="3" type="ORF">DUPY_14520</name>
</gene>
<dbReference type="PATRIC" id="fig|762836.4.peg.1518"/>
<organism evidence="3 4">
    <name type="scientific">Duganella phyllosphaerae</name>
    <dbReference type="NCBI Taxonomy" id="762836"/>
    <lineage>
        <taxon>Bacteria</taxon>
        <taxon>Pseudomonadati</taxon>
        <taxon>Pseudomonadota</taxon>
        <taxon>Betaproteobacteria</taxon>
        <taxon>Burkholderiales</taxon>
        <taxon>Oxalobacteraceae</taxon>
        <taxon>Telluria group</taxon>
        <taxon>Duganella</taxon>
    </lineage>
</organism>